<keyword evidence="5 12" id="KW-0808">Transferase</keyword>
<evidence type="ECO:0000259" key="16">
    <source>
        <dbReference type="Pfam" id="PF22528"/>
    </source>
</evidence>
<dbReference type="HOGENOM" id="CLU_017375_6_1_1"/>
<keyword evidence="18" id="KW-1185">Reference proteome</keyword>
<keyword evidence="4 12" id="KW-0489">Methyltransferase</keyword>
<reference evidence="18" key="1">
    <citation type="submission" date="2011-08" db="EMBL/GenBank/DDBJ databases">
        <authorList>
            <person name="Rombauts S."/>
        </authorList>
    </citation>
    <scope>NUCLEOTIDE SEQUENCE</scope>
    <source>
        <strain evidence="18">London</strain>
    </source>
</reference>
<dbReference type="Gene3D" id="3.40.50.150">
    <property type="entry name" value="Vaccinia Virus protein VP39"/>
    <property type="match status" value="1"/>
</dbReference>
<name>T1KYR1_TETUR</name>
<dbReference type="InterPro" id="IPR049482">
    <property type="entry name" value="ANM3-like_C2H2_Zf"/>
</dbReference>
<dbReference type="STRING" id="32264.T1KYR1"/>
<evidence type="ECO:0000256" key="6">
    <source>
        <dbReference type="ARBA" id="ARBA00022691"/>
    </source>
</evidence>
<dbReference type="GO" id="GO:0042054">
    <property type="term" value="F:histone methyltransferase activity"/>
    <property type="evidence" value="ECO:0007669"/>
    <property type="project" value="TreeGrafter"/>
</dbReference>
<evidence type="ECO:0000256" key="13">
    <source>
        <dbReference type="SAM" id="MobiDB-lite"/>
    </source>
</evidence>
<evidence type="ECO:0000259" key="15">
    <source>
        <dbReference type="Pfam" id="PF21137"/>
    </source>
</evidence>
<dbReference type="SUPFAM" id="SSF57667">
    <property type="entry name" value="beta-beta-alpha zinc fingers"/>
    <property type="match status" value="1"/>
</dbReference>
<evidence type="ECO:0000256" key="7">
    <source>
        <dbReference type="ARBA" id="ARBA00022723"/>
    </source>
</evidence>
<protein>
    <recommendedName>
        <fullName evidence="2">type I protein arginine methyltransferase</fullName>
        <ecNumber evidence="2">2.1.1.319</ecNumber>
    </recommendedName>
</protein>
<evidence type="ECO:0000256" key="9">
    <source>
        <dbReference type="ARBA" id="ARBA00022833"/>
    </source>
</evidence>
<dbReference type="OrthoDB" id="7848332at2759"/>
<feature type="domain" description="Protein arginine N-methyltransferase" evidence="16">
    <location>
        <begin position="322"/>
        <end position="480"/>
    </location>
</feature>
<dbReference type="GO" id="GO:0035242">
    <property type="term" value="F:protein-arginine omega-N asymmetric methyltransferase activity"/>
    <property type="evidence" value="ECO:0007669"/>
    <property type="project" value="UniProtKB-EC"/>
</dbReference>
<evidence type="ECO:0000313" key="18">
    <source>
        <dbReference type="Proteomes" id="UP000015104"/>
    </source>
</evidence>
<dbReference type="SUPFAM" id="SSF53335">
    <property type="entry name" value="S-adenosyl-L-methionine-dependent methyltransferases"/>
    <property type="match status" value="1"/>
</dbReference>
<dbReference type="InterPro" id="IPR041698">
    <property type="entry name" value="Methyltransf_25"/>
</dbReference>
<evidence type="ECO:0000256" key="4">
    <source>
        <dbReference type="ARBA" id="ARBA00022603"/>
    </source>
</evidence>
<evidence type="ECO:0000256" key="10">
    <source>
        <dbReference type="ARBA" id="ARBA00047384"/>
    </source>
</evidence>
<dbReference type="InterPro" id="IPR055135">
    <property type="entry name" value="PRMT_dom"/>
</dbReference>
<evidence type="ECO:0000256" key="1">
    <source>
        <dbReference type="ARBA" id="ARBA00004514"/>
    </source>
</evidence>
<evidence type="ECO:0000256" key="2">
    <source>
        <dbReference type="ARBA" id="ARBA00011925"/>
    </source>
</evidence>
<dbReference type="GO" id="GO:0008270">
    <property type="term" value="F:zinc ion binding"/>
    <property type="evidence" value="ECO:0007669"/>
    <property type="project" value="UniProtKB-KW"/>
</dbReference>
<dbReference type="GO" id="GO:0032259">
    <property type="term" value="P:methylation"/>
    <property type="evidence" value="ECO:0007669"/>
    <property type="project" value="UniProtKB-KW"/>
</dbReference>
<keyword evidence="3" id="KW-0963">Cytoplasm</keyword>
<dbReference type="eggNOG" id="KOG1499">
    <property type="taxonomic scope" value="Eukaryota"/>
</dbReference>
<keyword evidence="9" id="KW-0862">Zinc</keyword>
<feature type="region of interest" description="Disordered" evidence="13">
    <location>
        <begin position="1"/>
        <end position="20"/>
    </location>
</feature>
<comment type="catalytic activity">
    <reaction evidence="10">
        <text>L-arginyl-[protein] + 2 S-adenosyl-L-methionine = N(omega),N(omega)-dimethyl-L-arginyl-[protein] + 2 S-adenosyl-L-homocysteine + 2 H(+)</text>
        <dbReference type="Rhea" id="RHEA:48096"/>
        <dbReference type="Rhea" id="RHEA-COMP:10532"/>
        <dbReference type="Rhea" id="RHEA-COMP:11991"/>
        <dbReference type="ChEBI" id="CHEBI:15378"/>
        <dbReference type="ChEBI" id="CHEBI:29965"/>
        <dbReference type="ChEBI" id="CHEBI:57856"/>
        <dbReference type="ChEBI" id="CHEBI:59789"/>
        <dbReference type="ChEBI" id="CHEBI:61897"/>
        <dbReference type="EC" id="2.1.1.319"/>
    </reaction>
    <physiologicalReaction direction="left-to-right" evidence="10">
        <dbReference type="Rhea" id="RHEA:48097"/>
    </physiologicalReaction>
</comment>
<gene>
    <name evidence="17" type="primary">107368569</name>
</gene>
<evidence type="ECO:0000259" key="14">
    <source>
        <dbReference type="Pfam" id="PF13649"/>
    </source>
</evidence>
<dbReference type="EC" id="2.1.1.319" evidence="2"/>
<dbReference type="Pfam" id="PF22528">
    <property type="entry name" value="PRMT_C"/>
    <property type="match status" value="1"/>
</dbReference>
<comment type="subcellular location">
    <subcellularLocation>
        <location evidence="1">Cytoplasm</location>
        <location evidence="1">Cytosol</location>
    </subcellularLocation>
</comment>
<evidence type="ECO:0000256" key="8">
    <source>
        <dbReference type="ARBA" id="ARBA00022771"/>
    </source>
</evidence>
<dbReference type="CDD" id="cd02440">
    <property type="entry name" value="AdoMet_MTases"/>
    <property type="match status" value="1"/>
</dbReference>
<dbReference type="GO" id="GO:0005634">
    <property type="term" value="C:nucleus"/>
    <property type="evidence" value="ECO:0007669"/>
    <property type="project" value="TreeGrafter"/>
</dbReference>
<organism evidence="17 18">
    <name type="scientific">Tetranychus urticae</name>
    <name type="common">Two-spotted spider mite</name>
    <dbReference type="NCBI Taxonomy" id="32264"/>
    <lineage>
        <taxon>Eukaryota</taxon>
        <taxon>Metazoa</taxon>
        <taxon>Ecdysozoa</taxon>
        <taxon>Arthropoda</taxon>
        <taxon>Chelicerata</taxon>
        <taxon>Arachnida</taxon>
        <taxon>Acari</taxon>
        <taxon>Acariformes</taxon>
        <taxon>Trombidiformes</taxon>
        <taxon>Prostigmata</taxon>
        <taxon>Eleutherengona</taxon>
        <taxon>Raphignathae</taxon>
        <taxon>Tetranychoidea</taxon>
        <taxon>Tetranychidae</taxon>
        <taxon>Tetranychus</taxon>
    </lineage>
</organism>
<dbReference type="Pfam" id="PF21137">
    <property type="entry name" value="ANM3_C2H2_Zf"/>
    <property type="match status" value="1"/>
</dbReference>
<dbReference type="EMBL" id="CAEY01000715">
    <property type="status" value="NOT_ANNOTATED_CDS"/>
    <property type="molecule type" value="Genomic_DNA"/>
</dbReference>
<dbReference type="KEGG" id="tut:107368569"/>
<dbReference type="InterPro" id="IPR029063">
    <property type="entry name" value="SAM-dependent_MTases_sf"/>
</dbReference>
<evidence type="ECO:0000256" key="3">
    <source>
        <dbReference type="ARBA" id="ARBA00022490"/>
    </source>
</evidence>
<keyword evidence="8" id="KW-0863">Zinc-finger</keyword>
<dbReference type="Pfam" id="PF13649">
    <property type="entry name" value="Methyltransf_25"/>
    <property type="match status" value="1"/>
</dbReference>
<dbReference type="Gene3D" id="2.70.160.11">
    <property type="entry name" value="Hnrnp arginine n-methyltransferase1"/>
    <property type="match status" value="1"/>
</dbReference>
<dbReference type="GO" id="GO:0005829">
    <property type="term" value="C:cytosol"/>
    <property type="evidence" value="ECO:0007669"/>
    <property type="project" value="UniProtKB-SubCell"/>
</dbReference>
<evidence type="ECO:0000313" key="17">
    <source>
        <dbReference type="EnsemblMetazoa" id="tetur27g01580.1"/>
    </source>
</evidence>
<dbReference type="EnsemblMetazoa" id="tetur27g01580.1">
    <property type="protein sequence ID" value="tetur27g01580.1"/>
    <property type="gene ID" value="tetur27g01580"/>
</dbReference>
<dbReference type="PANTHER" id="PTHR11006">
    <property type="entry name" value="PROTEIN ARGININE N-METHYLTRANSFERASE"/>
    <property type="match status" value="1"/>
</dbReference>
<keyword evidence="6 12" id="KW-0949">S-adenosyl-L-methionine</keyword>
<dbReference type="FunFam" id="3.40.50.150:FF:000003">
    <property type="entry name" value="Blast:Protein arginine N-methyltransferase 1"/>
    <property type="match status" value="1"/>
</dbReference>
<dbReference type="AlphaFoldDB" id="T1KYR1"/>
<keyword evidence="7" id="KW-0479">Metal-binding</keyword>
<dbReference type="PANTHER" id="PTHR11006:SF53">
    <property type="entry name" value="PROTEIN ARGININE N-METHYLTRANSFERASE 3"/>
    <property type="match status" value="1"/>
</dbReference>
<dbReference type="Proteomes" id="UP000015104">
    <property type="component" value="Unassembled WGS sequence"/>
</dbReference>
<evidence type="ECO:0000256" key="12">
    <source>
        <dbReference type="PROSITE-ProRule" id="PRU01015"/>
    </source>
</evidence>
<dbReference type="InterPro" id="IPR025799">
    <property type="entry name" value="Arg_MeTrfase"/>
</dbReference>
<accession>T1KYR1</accession>
<sequence>MTSKNDLDSDSTSGSDDDYIEEPYVDTSLEGLCLFCDQIEINGDSLLLHLKNVHSVDLKDICSTNLVDSILYIKLINFIRSCKVEPAQLKEILSKDDWKEDVYMKPVKENDLLLTLDMADDSDDDADINCSELVQNLPKVDVQQQAMFLEEYKKMRSLIFDLSQIDEPRSSHHDLDSDNYFYSYSHHSIHWEMLSDRPRTEAYRQAIDSNTNNFLGSTVLDIGCGTGILSLFACKSGAAKVVAVDQSEIIYSAMDIARENGYEDSIVFKKGKLEDLELNEKFDIIVSEWMGYFLLFEGMLDTVIKARDKYLKPGGLMLPGSCTLYMAALSNEQIYNERINFWNDVYGFKMTSMKKDVLSEVLVKDVNSGSVISDVFEIKTFDIGTCTIEEAQVVQNSFQLRMTSSGAVHGLVFWFDCFFTVDKKSPISLSTSPHAEATHWKQSILLLKEPIQLNSGELLTGEIKINRSCDDFRSLQILLTIDGKGSQKFIMN</sequence>
<dbReference type="OMA" id="NERINFW"/>
<dbReference type="PROSITE" id="PS51678">
    <property type="entry name" value="SAM_MT_PRMT"/>
    <property type="match status" value="1"/>
</dbReference>
<proteinExistence type="predicted"/>
<reference evidence="17" key="2">
    <citation type="submission" date="2015-06" db="UniProtKB">
        <authorList>
            <consortium name="EnsemblMetazoa"/>
        </authorList>
    </citation>
    <scope>IDENTIFICATION</scope>
</reference>
<evidence type="ECO:0000256" key="5">
    <source>
        <dbReference type="ARBA" id="ARBA00022679"/>
    </source>
</evidence>
<feature type="domain" description="Protein arginine N-methyltransferase 3-like C2H2 zinc finger" evidence="15">
    <location>
        <begin position="67"/>
        <end position="106"/>
    </location>
</feature>
<evidence type="ECO:0000256" key="11">
    <source>
        <dbReference type="ARBA" id="ARBA00049303"/>
    </source>
</evidence>
<feature type="domain" description="Methyltransferase" evidence="14">
    <location>
        <begin position="219"/>
        <end position="315"/>
    </location>
</feature>
<dbReference type="InterPro" id="IPR036236">
    <property type="entry name" value="Znf_C2H2_sf"/>
</dbReference>
<comment type="catalytic activity">
    <reaction evidence="11">
        <text>L-arginyl-[protein] + S-adenosyl-L-methionine = N(omega)-methyl-L-arginyl-[protein] + S-adenosyl-L-homocysteine + H(+)</text>
        <dbReference type="Rhea" id="RHEA:48100"/>
        <dbReference type="Rhea" id="RHEA-COMP:10532"/>
        <dbReference type="Rhea" id="RHEA-COMP:11990"/>
        <dbReference type="ChEBI" id="CHEBI:15378"/>
        <dbReference type="ChEBI" id="CHEBI:29965"/>
        <dbReference type="ChEBI" id="CHEBI:57856"/>
        <dbReference type="ChEBI" id="CHEBI:59789"/>
        <dbReference type="ChEBI" id="CHEBI:65280"/>
    </reaction>
    <physiologicalReaction direction="left-to-right" evidence="11">
        <dbReference type="Rhea" id="RHEA:48101"/>
    </physiologicalReaction>
</comment>